<evidence type="ECO:0000256" key="4">
    <source>
        <dbReference type="ARBA" id="ARBA00023004"/>
    </source>
</evidence>
<dbReference type="PANTHER" id="PTHR36923">
    <property type="entry name" value="FERREDOXIN"/>
    <property type="match status" value="1"/>
</dbReference>
<dbReference type="InterPro" id="IPR017896">
    <property type="entry name" value="4Fe4S_Fe-S-bd"/>
</dbReference>
<organism evidence="7">
    <name type="scientific">bioreactor metagenome</name>
    <dbReference type="NCBI Taxonomy" id="1076179"/>
    <lineage>
        <taxon>unclassified sequences</taxon>
        <taxon>metagenomes</taxon>
        <taxon>ecological metagenomes</taxon>
    </lineage>
</organism>
<evidence type="ECO:0000259" key="6">
    <source>
        <dbReference type="PROSITE" id="PS51379"/>
    </source>
</evidence>
<dbReference type="GO" id="GO:0005506">
    <property type="term" value="F:iron ion binding"/>
    <property type="evidence" value="ECO:0007669"/>
    <property type="project" value="InterPro"/>
</dbReference>
<keyword evidence="3" id="KW-0249">Electron transport</keyword>
<dbReference type="InterPro" id="IPR001080">
    <property type="entry name" value="3Fe4S_ferredoxin"/>
</dbReference>
<dbReference type="PRINTS" id="PR00352">
    <property type="entry name" value="3FE4SFRDOXIN"/>
</dbReference>
<feature type="domain" description="4Fe-4S ferredoxin-type" evidence="6">
    <location>
        <begin position="1"/>
        <end position="29"/>
    </location>
</feature>
<dbReference type="Gene3D" id="3.30.70.20">
    <property type="match status" value="1"/>
</dbReference>
<dbReference type="GO" id="GO:0009055">
    <property type="term" value="F:electron transfer activity"/>
    <property type="evidence" value="ECO:0007669"/>
    <property type="project" value="InterPro"/>
</dbReference>
<comment type="caution">
    <text evidence="7">The sequence shown here is derived from an EMBL/GenBank/DDBJ whole genome shotgun (WGS) entry which is preliminary data.</text>
</comment>
<evidence type="ECO:0000256" key="1">
    <source>
        <dbReference type="ARBA" id="ARBA00022448"/>
    </source>
</evidence>
<evidence type="ECO:0000313" key="7">
    <source>
        <dbReference type="EMBL" id="MPM47699.1"/>
    </source>
</evidence>
<dbReference type="InterPro" id="IPR017900">
    <property type="entry name" value="4Fe4S_Fe_S_CS"/>
</dbReference>
<accession>A0A645A3D7</accession>
<proteinExistence type="predicted"/>
<evidence type="ECO:0000256" key="2">
    <source>
        <dbReference type="ARBA" id="ARBA00022723"/>
    </source>
</evidence>
<gene>
    <name evidence="7" type="primary">fdx_9</name>
    <name evidence="7" type="ORF">SDC9_94412</name>
</gene>
<name>A0A645A3D7_9ZZZZ</name>
<protein>
    <submittedName>
        <fullName evidence="7">Ferredoxin</fullName>
    </submittedName>
</protein>
<evidence type="ECO:0000256" key="3">
    <source>
        <dbReference type="ARBA" id="ARBA00022982"/>
    </source>
</evidence>
<dbReference type="EMBL" id="VSSQ01011781">
    <property type="protein sequence ID" value="MPM47699.1"/>
    <property type="molecule type" value="Genomic_DNA"/>
</dbReference>
<dbReference type="SUPFAM" id="SSF54862">
    <property type="entry name" value="4Fe-4S ferredoxins"/>
    <property type="match status" value="1"/>
</dbReference>
<dbReference type="PROSITE" id="PS51379">
    <property type="entry name" value="4FE4S_FER_2"/>
    <property type="match status" value="1"/>
</dbReference>
<dbReference type="PROSITE" id="PS00198">
    <property type="entry name" value="4FE4S_FER_1"/>
    <property type="match status" value="1"/>
</dbReference>
<sequence length="59" mass="6235">MGIKINLDECIGCGVCAQLCPEIFKLDEDEGKGMVISQEISDCAKEAADSCPVSAITIE</sequence>
<evidence type="ECO:0000256" key="5">
    <source>
        <dbReference type="ARBA" id="ARBA00023014"/>
    </source>
</evidence>
<keyword evidence="2" id="KW-0479">Metal-binding</keyword>
<dbReference type="AlphaFoldDB" id="A0A645A3D7"/>
<reference evidence="7" key="1">
    <citation type="submission" date="2019-08" db="EMBL/GenBank/DDBJ databases">
        <authorList>
            <person name="Kucharzyk K."/>
            <person name="Murdoch R.W."/>
            <person name="Higgins S."/>
            <person name="Loffler F."/>
        </authorList>
    </citation>
    <scope>NUCLEOTIDE SEQUENCE</scope>
</reference>
<keyword evidence="5" id="KW-0411">Iron-sulfur</keyword>
<dbReference type="GO" id="GO:0051536">
    <property type="term" value="F:iron-sulfur cluster binding"/>
    <property type="evidence" value="ECO:0007669"/>
    <property type="project" value="UniProtKB-KW"/>
</dbReference>
<keyword evidence="4" id="KW-0408">Iron</keyword>
<dbReference type="Pfam" id="PF13370">
    <property type="entry name" value="Fer4_13"/>
    <property type="match status" value="1"/>
</dbReference>
<dbReference type="InterPro" id="IPR051269">
    <property type="entry name" value="Fe-S_cluster_ET"/>
</dbReference>
<dbReference type="PANTHER" id="PTHR36923:SF3">
    <property type="entry name" value="FERREDOXIN"/>
    <property type="match status" value="1"/>
</dbReference>
<keyword evidence="1" id="KW-0813">Transport</keyword>